<proteinExistence type="predicted"/>
<sequence length="590" mass="68876">MIVKYSLDTYQPHRNLLKVEMEVHPDKQETLLSIPNWSPGSYKIRDYSKSIHQVNFVQSKSGWHIEQIDLDTWKVFSKGETFKISYIVHGFEHTVRTNFFTSEFILVHPPATFLYPKDRLESEIELSWKNLSPFRYCYTGLKKKEGSKQTWKAKHFDEFFDCPILLTNEKHISFSTEGCNFDLVILGDLETKDKKKISKDLETIVQTQIKLMGGTENKYYLFVLDMTDNLYGGLEHLNCSINQFDPNGWSSPDNYRTLLELLSHEYFHHWNVKRIRPIALGPFDYQKPNLTKELWIAEGVTSFFDAYFLLLCELYSPQQYIAKLWKDIQELEESLGESWMSLEDSSFTAWTKYYNRPFDPNFSNTGISYYTKGAILSLGMHLYILKQTKGKKSLVDIMQALNKQYHQEKKRGFTKTEFFQTAKKATGLDLKLEFNPYISEPKRIPIENYLYLIGIERTPSKPKLETGFKVKEEKGRLIVSKILLTKSIKETDINIGDEWIGLDDKRVLPSNYKEILNQYGSGKKAELLLSRRGKILKRKIKFDSSPSTNELWIDEKVNGEKKELREIFLHLGQGSKSLKPSSKTKKTKSK</sequence>
<reference evidence="3" key="1">
    <citation type="journal article" date="2019" name="PLoS Negl. Trop. Dis.">
        <title>Revisiting the worldwide diversity of Leptospira species in the environment.</title>
        <authorList>
            <person name="Vincent A.T."/>
            <person name="Schiettekatte O."/>
            <person name="Bourhy P."/>
            <person name="Veyrier F.J."/>
            <person name="Picardeau M."/>
        </authorList>
    </citation>
    <scope>NUCLEOTIDE SEQUENCE [LARGE SCALE GENOMIC DNA]</scope>
    <source>
        <strain evidence="3">201702455</strain>
    </source>
</reference>
<dbReference type="Pfam" id="PF17899">
    <property type="entry name" value="Peptidase_M61_N"/>
    <property type="match status" value="1"/>
</dbReference>
<protein>
    <submittedName>
        <fullName evidence="3">M61 family peptidase</fullName>
    </submittedName>
</protein>
<dbReference type="PIRSF" id="PIRSF016493">
    <property type="entry name" value="Glycyl_aminpptds"/>
    <property type="match status" value="1"/>
</dbReference>
<dbReference type="Gene3D" id="2.60.40.3650">
    <property type="match status" value="1"/>
</dbReference>
<organism evidence="3 4">
    <name type="scientific">Leptospira sarikeiensis</name>
    <dbReference type="NCBI Taxonomy" id="2484943"/>
    <lineage>
        <taxon>Bacteria</taxon>
        <taxon>Pseudomonadati</taxon>
        <taxon>Spirochaetota</taxon>
        <taxon>Spirochaetia</taxon>
        <taxon>Leptospirales</taxon>
        <taxon>Leptospiraceae</taxon>
        <taxon>Leptospira</taxon>
    </lineage>
</organism>
<dbReference type="Pfam" id="PF05299">
    <property type="entry name" value="Peptidase_M61"/>
    <property type="match status" value="1"/>
</dbReference>
<dbReference type="InterPro" id="IPR040756">
    <property type="entry name" value="Peptidase_M61_N"/>
</dbReference>
<dbReference type="InterPro" id="IPR036034">
    <property type="entry name" value="PDZ_sf"/>
</dbReference>
<dbReference type="InterPro" id="IPR007963">
    <property type="entry name" value="Peptidase_M61_catalytic"/>
</dbReference>
<feature type="domain" description="Peptidase M61 catalytic" evidence="1">
    <location>
        <begin position="258"/>
        <end position="376"/>
    </location>
</feature>
<dbReference type="InterPro" id="IPR024191">
    <property type="entry name" value="Peptidase_M61"/>
</dbReference>
<evidence type="ECO:0000313" key="4">
    <source>
        <dbReference type="Proteomes" id="UP000297762"/>
    </source>
</evidence>
<feature type="domain" description="Peptidase M61 N-terminal" evidence="2">
    <location>
        <begin position="4"/>
        <end position="167"/>
    </location>
</feature>
<name>A0A4R9K1X4_9LEPT</name>
<accession>A0A4R9K1X4</accession>
<comment type="caution">
    <text evidence="3">The sequence shown here is derived from an EMBL/GenBank/DDBJ whole genome shotgun (WGS) entry which is preliminary data.</text>
</comment>
<gene>
    <name evidence="3" type="ORF">EHQ64_17460</name>
</gene>
<keyword evidence="4" id="KW-1185">Reference proteome</keyword>
<dbReference type="RefSeq" id="WP_135651076.1">
    <property type="nucleotide sequence ID" value="NZ_RQGF01000035.1"/>
</dbReference>
<dbReference type="OrthoDB" id="9778516at2"/>
<evidence type="ECO:0000259" key="2">
    <source>
        <dbReference type="Pfam" id="PF17899"/>
    </source>
</evidence>
<dbReference type="EMBL" id="RQGF01000035">
    <property type="protein sequence ID" value="TGL58830.1"/>
    <property type="molecule type" value="Genomic_DNA"/>
</dbReference>
<dbReference type="Proteomes" id="UP000297762">
    <property type="component" value="Unassembled WGS sequence"/>
</dbReference>
<dbReference type="SUPFAM" id="SSF55486">
    <property type="entry name" value="Metalloproteases ('zincins'), catalytic domain"/>
    <property type="match status" value="1"/>
</dbReference>
<dbReference type="Gene3D" id="1.10.390.10">
    <property type="entry name" value="Neutral Protease Domain 2"/>
    <property type="match status" value="1"/>
</dbReference>
<dbReference type="InterPro" id="IPR027268">
    <property type="entry name" value="Peptidase_M4/M1_CTD_sf"/>
</dbReference>
<dbReference type="AlphaFoldDB" id="A0A4R9K1X4"/>
<evidence type="ECO:0000259" key="1">
    <source>
        <dbReference type="Pfam" id="PF05299"/>
    </source>
</evidence>
<evidence type="ECO:0000313" key="3">
    <source>
        <dbReference type="EMBL" id="TGL58830.1"/>
    </source>
</evidence>
<dbReference type="Gene3D" id="2.30.42.10">
    <property type="match status" value="1"/>
</dbReference>